<dbReference type="AlphaFoldDB" id="A0A6P1QWV6"/>
<dbReference type="Pfam" id="PF11738">
    <property type="entry name" value="DUF3298"/>
    <property type="match status" value="1"/>
</dbReference>
<sequence>MRNTFFLFILSVALCSAQRRQTHSAKAIHPTSTNESPALNDLKFEIRKISFKSKKRRKSVSATYAWCTSKGKFAQAFNDSARVRILQTFEINNKNLKIEDILKELKKADKKPLTPEERAELPDIADLYDITVDSISYRSNKIISLRTYYEAHYGGIHGIHSYSYINFKPDGTSYTNEELIKNPKKLNALIEKKLRAGADPETYPEKVYEPSIVFGFEGEYLVARYMPYEISSYAAGDIEVKIPIKDINNLIIDVQ</sequence>
<evidence type="ECO:0000313" key="1">
    <source>
        <dbReference type="EMBL" id="QHN65184.1"/>
    </source>
</evidence>
<dbReference type="EMBL" id="CP029149">
    <property type="protein sequence ID" value="QHN65184.1"/>
    <property type="molecule type" value="Genomic_DNA"/>
</dbReference>
<dbReference type="RefSeq" id="WP_160224075.1">
    <property type="nucleotide sequence ID" value="NZ_CP029149.1"/>
</dbReference>
<dbReference type="Gene3D" id="3.90.640.20">
    <property type="entry name" value="Heat-shock cognate protein, ATPase"/>
    <property type="match status" value="1"/>
</dbReference>
<gene>
    <name evidence="1" type="ORF">DBX24_04380</name>
</gene>
<keyword evidence="2" id="KW-1185">Reference proteome</keyword>
<name>A0A6P1QWV6_9FLAO</name>
<organism evidence="1 2">
    <name type="scientific">Bergeyella cardium</name>
    <dbReference type="NCBI Taxonomy" id="1585976"/>
    <lineage>
        <taxon>Bacteria</taxon>
        <taxon>Pseudomonadati</taxon>
        <taxon>Bacteroidota</taxon>
        <taxon>Flavobacteriia</taxon>
        <taxon>Flavobacteriales</taxon>
        <taxon>Weeksellaceae</taxon>
        <taxon>Bergeyella</taxon>
    </lineage>
</organism>
<proteinExistence type="predicted"/>
<dbReference type="Proteomes" id="UP000464318">
    <property type="component" value="Chromosome"/>
</dbReference>
<dbReference type="InterPro" id="IPR037126">
    <property type="entry name" value="PdaC/RsiV-like_sf"/>
</dbReference>
<protein>
    <submittedName>
        <fullName evidence="1">DUF3298 domain-containing protein</fullName>
    </submittedName>
</protein>
<dbReference type="InterPro" id="IPR021729">
    <property type="entry name" value="DUF3298"/>
</dbReference>
<evidence type="ECO:0000313" key="2">
    <source>
        <dbReference type="Proteomes" id="UP000464318"/>
    </source>
</evidence>
<dbReference type="Gene3D" id="3.30.565.40">
    <property type="entry name" value="Fervidobacterium nodosum Rt17-B1 like"/>
    <property type="match status" value="1"/>
</dbReference>
<accession>A0A6P1QWV6</accession>
<dbReference type="KEGG" id="bcad:DBX24_04380"/>
<dbReference type="OrthoDB" id="594879at2"/>
<reference evidence="1 2" key="1">
    <citation type="submission" date="2018-04" db="EMBL/GenBank/DDBJ databases">
        <title>Characteristic and Complete Genome Sequencing of A Novel Member of Infective Endocarditis Causative Bacteria: Bergeyella cardium QL-PH.</title>
        <authorList>
            <person name="Pan H."/>
            <person name="Sun E."/>
            <person name="Zhang Y."/>
        </authorList>
    </citation>
    <scope>NUCLEOTIDE SEQUENCE [LARGE SCALE GENOMIC DNA]</scope>
    <source>
        <strain evidence="1 2">HPQL</strain>
    </source>
</reference>